<dbReference type="EMBL" id="JACOGG010000001">
    <property type="protein sequence ID" value="MBC3933949.1"/>
    <property type="molecule type" value="Genomic_DNA"/>
</dbReference>
<dbReference type="InterPro" id="IPR010869">
    <property type="entry name" value="DUF1501"/>
</dbReference>
<dbReference type="Proteomes" id="UP000612361">
    <property type="component" value="Unassembled WGS sequence"/>
</dbReference>
<comment type="caution">
    <text evidence="2">The sequence shown here is derived from an EMBL/GenBank/DDBJ whole genome shotgun (WGS) entry which is preliminary data.</text>
</comment>
<name>A0A923KRK6_9BURK</name>
<evidence type="ECO:0000313" key="3">
    <source>
        <dbReference type="Proteomes" id="UP000612361"/>
    </source>
</evidence>
<gene>
    <name evidence="2" type="ORF">H8K47_01125</name>
</gene>
<dbReference type="PANTHER" id="PTHR43737:SF1">
    <property type="entry name" value="DUF1501 DOMAIN-CONTAINING PROTEIN"/>
    <property type="match status" value="1"/>
</dbReference>
<proteinExistence type="predicted"/>
<dbReference type="RefSeq" id="WP_186879581.1">
    <property type="nucleotide sequence ID" value="NZ_JACOGG010000001.1"/>
</dbReference>
<dbReference type="Pfam" id="PF07394">
    <property type="entry name" value="DUF1501"/>
    <property type="match status" value="1"/>
</dbReference>
<dbReference type="PANTHER" id="PTHR43737">
    <property type="entry name" value="BLL7424 PROTEIN"/>
    <property type="match status" value="1"/>
</dbReference>
<dbReference type="AlphaFoldDB" id="A0A923KRK6"/>
<dbReference type="PROSITE" id="PS51318">
    <property type="entry name" value="TAT"/>
    <property type="match status" value="1"/>
</dbReference>
<protein>
    <submittedName>
        <fullName evidence="2">DUF1501 domain-containing protein</fullName>
    </submittedName>
</protein>
<sequence length="466" mass="48993">MTKPTTMNASRRAFMQRASALSVAGVATPWALNLAALSEASAATASDYKAIVCVFLYGGNDYGNTLVPYDTSGYNAYQALRPTLAYARDALTPTALKPVADPKDSAGFSHQYALAPGLAPLLPVFNAGKLGVVLNVGTLIQPTTKLQYTNKSVLLPPKLFSHNDQQSVWQSSAAEGARSGWGGRMGDLFQSGNAVSTFTCVNVSGNAVYLSGKTAVQYQVSTSGSVPLSALQSPLFGSAACSNALRSLVTQSRTHLLENEYNRVTNRAIDANVTLTAALASAPVLKTVFPAKNSLADQLKLVSKMISTASTLGAKRQVFFVSIGGFDTHDGLVDKHPVLMTQVGDAMAAFYNATVELGVDSQVTTFTASDFGRTLSGNNDGSDHGWGSMHFVMGGAVNGQRFYGTSPVIASNGPDDVGQGRLLPTTSVDQYAATLGKWLGVSDSDLLMLLPNLANYNVSSRNLGFV</sequence>
<keyword evidence="1" id="KW-0732">Signal</keyword>
<organism evidence="2 3">
    <name type="scientific">Undibacterium rugosum</name>
    <dbReference type="NCBI Taxonomy" id="2762291"/>
    <lineage>
        <taxon>Bacteria</taxon>
        <taxon>Pseudomonadati</taxon>
        <taxon>Pseudomonadota</taxon>
        <taxon>Betaproteobacteria</taxon>
        <taxon>Burkholderiales</taxon>
        <taxon>Oxalobacteraceae</taxon>
        <taxon>Undibacterium</taxon>
    </lineage>
</organism>
<feature type="signal peptide" evidence="1">
    <location>
        <begin position="1"/>
        <end position="35"/>
    </location>
</feature>
<evidence type="ECO:0000256" key="1">
    <source>
        <dbReference type="SAM" id="SignalP"/>
    </source>
</evidence>
<reference evidence="2" key="1">
    <citation type="submission" date="2020-08" db="EMBL/GenBank/DDBJ databases">
        <title>Novel species isolated from subtropical streams in China.</title>
        <authorList>
            <person name="Lu H."/>
        </authorList>
    </citation>
    <scope>NUCLEOTIDE SEQUENCE</scope>
    <source>
        <strain evidence="2">CY7W</strain>
    </source>
</reference>
<evidence type="ECO:0000313" key="2">
    <source>
        <dbReference type="EMBL" id="MBC3933949.1"/>
    </source>
</evidence>
<feature type="chain" id="PRO_5037571842" evidence="1">
    <location>
        <begin position="36"/>
        <end position="466"/>
    </location>
</feature>
<keyword evidence="3" id="KW-1185">Reference proteome</keyword>
<accession>A0A923KRK6</accession>
<dbReference type="InterPro" id="IPR006311">
    <property type="entry name" value="TAT_signal"/>
</dbReference>